<name>A0A6P9A020_THRPL</name>
<evidence type="ECO:0000313" key="1">
    <source>
        <dbReference type="Proteomes" id="UP000515158"/>
    </source>
</evidence>
<keyword evidence="1" id="KW-1185">Reference proteome</keyword>
<dbReference type="InParanoid" id="A0A6P9A020"/>
<reference evidence="2" key="1">
    <citation type="submission" date="2025-08" db="UniProtKB">
        <authorList>
            <consortium name="RefSeq"/>
        </authorList>
    </citation>
    <scope>IDENTIFICATION</scope>
    <source>
        <tissue evidence="2">Total insect</tissue>
    </source>
</reference>
<sequence>MSSLHLVGIFLDNGQVCTYYNFDAKGKHYESGDLVDLPRGDKPDCAVVILGIHEDMRQSTRAAADYFNRICKWDGVTDRSAVKIFGHDLIKIEEEVSQIALFYTQGVDGPLLLSSNCFDLICSDNDTSEQDSQEQD</sequence>
<evidence type="ECO:0000313" key="2">
    <source>
        <dbReference type="RefSeq" id="XP_034250281.1"/>
    </source>
</evidence>
<dbReference type="KEGG" id="tpal:117650787"/>
<organism evidence="2">
    <name type="scientific">Thrips palmi</name>
    <name type="common">Melon thrips</name>
    <dbReference type="NCBI Taxonomy" id="161013"/>
    <lineage>
        <taxon>Eukaryota</taxon>
        <taxon>Metazoa</taxon>
        <taxon>Ecdysozoa</taxon>
        <taxon>Arthropoda</taxon>
        <taxon>Hexapoda</taxon>
        <taxon>Insecta</taxon>
        <taxon>Pterygota</taxon>
        <taxon>Neoptera</taxon>
        <taxon>Paraneoptera</taxon>
        <taxon>Thysanoptera</taxon>
        <taxon>Terebrantia</taxon>
        <taxon>Thripoidea</taxon>
        <taxon>Thripidae</taxon>
        <taxon>Thrips</taxon>
    </lineage>
</organism>
<dbReference type="RefSeq" id="XP_034250281.1">
    <property type="nucleotide sequence ID" value="XM_034394390.1"/>
</dbReference>
<dbReference type="AlphaFoldDB" id="A0A6P9A020"/>
<gene>
    <name evidence="2" type="primary">LOC117650787</name>
</gene>
<accession>A0A6P9A020</accession>
<dbReference type="Proteomes" id="UP000515158">
    <property type="component" value="Unplaced"/>
</dbReference>
<proteinExistence type="predicted"/>
<protein>
    <submittedName>
        <fullName evidence="2">Uncharacterized protein LOC117650787</fullName>
    </submittedName>
</protein>
<dbReference type="GeneID" id="117650787"/>